<evidence type="ECO:0000313" key="1">
    <source>
        <dbReference type="EMBL" id="KZD20432.1"/>
    </source>
</evidence>
<dbReference type="AlphaFoldDB" id="A0A161SKE6"/>
<sequence>MPNFDIVTIDKLFSHCDGLLVILSDDGLKCLEVAVVSDDVGSVIGHDATLWGVASIAGAQSRQPI</sequence>
<organism evidence="1 2">
    <name type="scientific">Tardiphaga robiniae</name>
    <dbReference type="NCBI Taxonomy" id="943830"/>
    <lineage>
        <taxon>Bacteria</taxon>
        <taxon>Pseudomonadati</taxon>
        <taxon>Pseudomonadota</taxon>
        <taxon>Alphaproteobacteria</taxon>
        <taxon>Hyphomicrobiales</taxon>
        <taxon>Nitrobacteraceae</taxon>
        <taxon>Tardiphaga</taxon>
    </lineage>
</organism>
<reference evidence="1 2" key="1">
    <citation type="submission" date="2016-03" db="EMBL/GenBank/DDBJ databases">
        <title>Microsymbionts genomes from the relict species Vavilovia formosa (Stev.) Fed.</title>
        <authorList>
            <person name="Kopat V."/>
            <person name="Chirak E."/>
            <person name="Kimeklis A."/>
            <person name="Andronov E."/>
        </authorList>
    </citation>
    <scope>NUCLEOTIDE SEQUENCE [LARGE SCALE GENOMIC DNA]</scope>
    <source>
        <strain evidence="1 2">Vaf07</strain>
    </source>
</reference>
<gene>
    <name evidence="1" type="ORF">A4A58_19600</name>
</gene>
<keyword evidence="2" id="KW-1185">Reference proteome</keyword>
<evidence type="ECO:0000313" key="2">
    <source>
        <dbReference type="Proteomes" id="UP000076574"/>
    </source>
</evidence>
<dbReference type="EMBL" id="LVYV01000056">
    <property type="protein sequence ID" value="KZD20432.1"/>
    <property type="molecule type" value="Genomic_DNA"/>
</dbReference>
<proteinExistence type="predicted"/>
<dbReference type="Proteomes" id="UP000076574">
    <property type="component" value="Unassembled WGS sequence"/>
</dbReference>
<accession>A0A161SKE6</accession>
<protein>
    <submittedName>
        <fullName evidence="1">Uncharacterized protein</fullName>
    </submittedName>
</protein>
<comment type="caution">
    <text evidence="1">The sequence shown here is derived from an EMBL/GenBank/DDBJ whole genome shotgun (WGS) entry which is preliminary data.</text>
</comment>
<name>A0A161SKE6_9BRAD</name>